<dbReference type="AlphaFoldDB" id="A0A0D2EEF2"/>
<reference evidence="1 2" key="1">
    <citation type="submission" date="2015-01" db="EMBL/GenBank/DDBJ databases">
        <title>The Genome Sequence of Capronia semiimmersa CBS27337.</title>
        <authorList>
            <consortium name="The Broad Institute Genomics Platform"/>
            <person name="Cuomo C."/>
            <person name="de Hoog S."/>
            <person name="Gorbushina A."/>
            <person name="Stielow B."/>
            <person name="Teixiera M."/>
            <person name="Abouelleil A."/>
            <person name="Chapman S.B."/>
            <person name="Priest M."/>
            <person name="Young S.K."/>
            <person name="Wortman J."/>
            <person name="Nusbaum C."/>
            <person name="Birren B."/>
        </authorList>
    </citation>
    <scope>NUCLEOTIDE SEQUENCE [LARGE SCALE GENOMIC DNA]</scope>
    <source>
        <strain evidence="1 2">CBS 27337</strain>
    </source>
</reference>
<dbReference type="STRING" id="5601.A0A0D2EEF2"/>
<dbReference type="EMBL" id="KN846956">
    <property type="protein sequence ID" value="KIW72683.1"/>
    <property type="molecule type" value="Genomic_DNA"/>
</dbReference>
<dbReference type="Proteomes" id="UP000054266">
    <property type="component" value="Unassembled WGS sequence"/>
</dbReference>
<sequence length="154" mass="17504">MTSKQRQIALAFLDTFESLDYEANLALRTIDCRHSFAPASLGIGEKSNEQFESHLKSLQKTIEGIPVTAKQIFEGNNQITVWATSDTKFKAVAKARDPDLDWTYQGEYIFIFTFNDAGDKIQHILEFLDSKKVEEARRLFRVSEGTLAHKKASQ</sequence>
<organism evidence="1 2">
    <name type="scientific">Phialophora macrospora</name>
    <dbReference type="NCBI Taxonomy" id="1851006"/>
    <lineage>
        <taxon>Eukaryota</taxon>
        <taxon>Fungi</taxon>
        <taxon>Dikarya</taxon>
        <taxon>Ascomycota</taxon>
        <taxon>Pezizomycotina</taxon>
        <taxon>Eurotiomycetes</taxon>
        <taxon>Chaetothyriomycetidae</taxon>
        <taxon>Chaetothyriales</taxon>
        <taxon>Herpotrichiellaceae</taxon>
        <taxon>Phialophora</taxon>
    </lineage>
</organism>
<dbReference type="PANTHER" id="PTHR39598:SF1">
    <property type="entry name" value="AUSTINOID BIOSYNTHESIS CLUSTERS PROTEIN F-RELATED"/>
    <property type="match status" value="1"/>
</dbReference>
<dbReference type="Gene3D" id="3.10.450.50">
    <property type="match status" value="1"/>
</dbReference>
<dbReference type="InterPro" id="IPR032710">
    <property type="entry name" value="NTF2-like_dom_sf"/>
</dbReference>
<dbReference type="InterPro" id="IPR050977">
    <property type="entry name" value="Fungal_Meroterpenoid_Isomerase"/>
</dbReference>
<dbReference type="HOGENOM" id="CLU_108113_2_0_1"/>
<name>A0A0D2EEF2_9EURO</name>
<keyword evidence="2" id="KW-1185">Reference proteome</keyword>
<gene>
    <name evidence="1" type="ORF">PV04_00860</name>
</gene>
<evidence type="ECO:0000313" key="1">
    <source>
        <dbReference type="EMBL" id="KIW72682.1"/>
    </source>
</evidence>
<dbReference type="EMBL" id="KN846956">
    <property type="protein sequence ID" value="KIW72682.1"/>
    <property type="molecule type" value="Genomic_DNA"/>
</dbReference>
<protein>
    <recommendedName>
        <fullName evidence="3">SnoaL-like domain-containing protein</fullName>
    </recommendedName>
</protein>
<dbReference type="SUPFAM" id="SSF54427">
    <property type="entry name" value="NTF2-like"/>
    <property type="match status" value="1"/>
</dbReference>
<accession>A0A0D2EEF2</accession>
<evidence type="ECO:0000313" key="2">
    <source>
        <dbReference type="Proteomes" id="UP000054266"/>
    </source>
</evidence>
<proteinExistence type="predicted"/>
<dbReference type="PANTHER" id="PTHR39598">
    <property type="entry name" value="AUSTINOL SYNTHESIS PROTEIN F-RELATED"/>
    <property type="match status" value="1"/>
</dbReference>
<evidence type="ECO:0008006" key="3">
    <source>
        <dbReference type="Google" id="ProtNLM"/>
    </source>
</evidence>